<gene>
    <name evidence="12" type="ORF">Z043_103552</name>
</gene>
<dbReference type="SUPFAM" id="SSF48726">
    <property type="entry name" value="Immunoglobulin"/>
    <property type="match status" value="5"/>
</dbReference>
<dbReference type="InterPro" id="IPR003599">
    <property type="entry name" value="Ig_sub"/>
</dbReference>
<keyword evidence="6" id="KW-1015">Disulfide bond</keyword>
<protein>
    <recommendedName>
        <fullName evidence="11">Ig-like domain-containing protein</fullName>
    </recommendedName>
</protein>
<dbReference type="InterPro" id="IPR013162">
    <property type="entry name" value="CD80_C2-set"/>
</dbReference>
<dbReference type="Pfam" id="PF08205">
    <property type="entry name" value="C2-set_2"/>
    <property type="match status" value="1"/>
</dbReference>
<dbReference type="SMART" id="SM00408">
    <property type="entry name" value="IGc2"/>
    <property type="match status" value="4"/>
</dbReference>
<dbReference type="InterPro" id="IPR013783">
    <property type="entry name" value="Ig-like_fold"/>
</dbReference>
<keyword evidence="2 10" id="KW-0812">Transmembrane</keyword>
<sequence>MNHARLSPSHRDMEYFVAMKDLLMGHRFPRAAKARADQRDGNVEHWNKRDGIETVPTFPPPLCPTSSSPHFHMAILPTTWKPIYTPGSPPATSRTVQMFPIKKEAFQLIAFLAMLKEAGTGVLGNRQSLSSEQKAAVGWSERVGEARALVTVTMSDTVEVFVGETVEIPCHYSFSEDPSMVMIQWFVWFRGTLLTLVARVTQSEGNGGNRERIFYSDDSMRIADNGTDFSARISMSGTLGNLVLSVEDVRLRDEREFICQVNGMSAGNAESKTQLKVFDPPEDPVIEGTHSGVSVTSDQPSLIASCEVRKGYPRPNVTWYRDNTLLDPKPNLISVVTLVTRESSGFYSIESKLHYKVAKVDKDAHFHCRVSYSVPGAVEAADSKPINVTVYYPTTVVEIWKESPEGLVKEGDTVVIRCRGDGNPPPIFSFNRKLDEELDSSQDLLILKGVTRTDSGAYQCRSLDLDTDEEAMGEMQLDVHYLDPVKVIPKESEVLSKGESLTATCSAKSSLETATVWLKDGRQVGEGPMLLLEDATFDTAGDYICVVTARPQAELQVTGLVHIIVQGAPEMSDPDSPTDIEENMEMSVNLTCEAQGLPKPTITWSVSGTEKWHEVLNRATANGAVSVATIKVTADITAFCNATNQMGADGKSFRIKAIPLVTSTAANTAEGSGVIIVVIIVCILLLAILGSVLYFLYKKGKIPCGRSGKQDITKEKASKGDIVVEMKSEKTEDAVLLKGINGEKRPSNDQESEQGEEHTDSALIGRIVVVESTSRALLGRATHR</sequence>
<evidence type="ECO:0000313" key="12">
    <source>
        <dbReference type="EMBL" id="KPP77057.1"/>
    </source>
</evidence>
<dbReference type="STRING" id="113540.ENSSFOP00015013724"/>
<evidence type="ECO:0000256" key="6">
    <source>
        <dbReference type="ARBA" id="ARBA00023157"/>
    </source>
</evidence>
<dbReference type="InterPro" id="IPR036179">
    <property type="entry name" value="Ig-like_dom_sf"/>
</dbReference>
<evidence type="ECO:0000256" key="7">
    <source>
        <dbReference type="ARBA" id="ARBA00023180"/>
    </source>
</evidence>
<keyword evidence="3" id="KW-0677">Repeat</keyword>
<dbReference type="InterPro" id="IPR051116">
    <property type="entry name" value="Surface_Rcpt/Adhesion_Mol"/>
</dbReference>
<dbReference type="PANTHER" id="PTHR11973">
    <property type="entry name" value="CELL SURFACE GLYCOPROTEIN MUC18-RELATED"/>
    <property type="match status" value="1"/>
</dbReference>
<evidence type="ECO:0000256" key="10">
    <source>
        <dbReference type="SAM" id="Phobius"/>
    </source>
</evidence>
<accession>A0A0N8K288</accession>
<comment type="subcellular location">
    <subcellularLocation>
        <location evidence="1">Membrane</location>
        <topology evidence="1">Single-pass type I membrane protein</topology>
    </subcellularLocation>
</comment>
<feature type="domain" description="Ig-like" evidence="11">
    <location>
        <begin position="569"/>
        <end position="656"/>
    </location>
</feature>
<dbReference type="Pfam" id="PF13927">
    <property type="entry name" value="Ig_3"/>
    <property type="match status" value="1"/>
</dbReference>
<organism evidence="12 13">
    <name type="scientific">Scleropages formosus</name>
    <name type="common">Asian bonytongue</name>
    <name type="synonym">Osteoglossum formosum</name>
    <dbReference type="NCBI Taxonomy" id="113540"/>
    <lineage>
        <taxon>Eukaryota</taxon>
        <taxon>Metazoa</taxon>
        <taxon>Chordata</taxon>
        <taxon>Craniata</taxon>
        <taxon>Vertebrata</taxon>
        <taxon>Euteleostomi</taxon>
        <taxon>Actinopterygii</taxon>
        <taxon>Neopterygii</taxon>
        <taxon>Teleostei</taxon>
        <taxon>Osteoglossocephala</taxon>
        <taxon>Osteoglossomorpha</taxon>
        <taxon>Osteoglossiformes</taxon>
        <taxon>Osteoglossidae</taxon>
        <taxon>Scleropages</taxon>
    </lineage>
</organism>
<dbReference type="AlphaFoldDB" id="A0A0N8K288"/>
<proteinExistence type="predicted"/>
<evidence type="ECO:0000256" key="8">
    <source>
        <dbReference type="ARBA" id="ARBA00023319"/>
    </source>
</evidence>
<dbReference type="Gene3D" id="2.60.40.10">
    <property type="entry name" value="Immunoglobulins"/>
    <property type="match status" value="5"/>
</dbReference>
<dbReference type="SMART" id="SM00409">
    <property type="entry name" value="IG"/>
    <property type="match status" value="4"/>
</dbReference>
<dbReference type="InterPro" id="IPR003598">
    <property type="entry name" value="Ig_sub2"/>
</dbReference>
<feature type="transmembrane region" description="Helical" evidence="10">
    <location>
        <begin position="673"/>
        <end position="697"/>
    </location>
</feature>
<evidence type="ECO:0000259" key="11">
    <source>
        <dbReference type="PROSITE" id="PS50835"/>
    </source>
</evidence>
<dbReference type="GO" id="GO:0005055">
    <property type="term" value="F:laminin receptor activity"/>
    <property type="evidence" value="ECO:0007669"/>
    <property type="project" value="TreeGrafter"/>
</dbReference>
<feature type="domain" description="Ig-like" evidence="11">
    <location>
        <begin position="284"/>
        <end position="387"/>
    </location>
</feature>
<evidence type="ECO:0000313" key="13">
    <source>
        <dbReference type="Proteomes" id="UP000034805"/>
    </source>
</evidence>
<feature type="domain" description="Ig-like" evidence="11">
    <location>
        <begin position="484"/>
        <end position="558"/>
    </location>
</feature>
<dbReference type="EMBL" id="JARO02000903">
    <property type="protein sequence ID" value="KPP77057.1"/>
    <property type="molecule type" value="Genomic_DNA"/>
</dbReference>
<comment type="caution">
    <text evidence="12">The sequence shown here is derived from an EMBL/GenBank/DDBJ whole genome shotgun (WGS) entry which is preliminary data.</text>
</comment>
<evidence type="ECO:0000256" key="9">
    <source>
        <dbReference type="SAM" id="MobiDB-lite"/>
    </source>
</evidence>
<feature type="domain" description="Ig-like" evidence="11">
    <location>
        <begin position="393"/>
        <end position="478"/>
    </location>
</feature>
<evidence type="ECO:0000256" key="2">
    <source>
        <dbReference type="ARBA" id="ARBA00022692"/>
    </source>
</evidence>
<feature type="region of interest" description="Disordered" evidence="9">
    <location>
        <begin position="737"/>
        <end position="761"/>
    </location>
</feature>
<dbReference type="PANTHER" id="PTHR11973:SF18">
    <property type="entry name" value="CELL SURFACE GLYCOPROTEIN MUC18"/>
    <property type="match status" value="1"/>
</dbReference>
<evidence type="ECO:0000256" key="3">
    <source>
        <dbReference type="ARBA" id="ARBA00022737"/>
    </source>
</evidence>
<evidence type="ECO:0000256" key="5">
    <source>
        <dbReference type="ARBA" id="ARBA00023136"/>
    </source>
</evidence>
<name>A0A0N8K288_SCLFO</name>
<keyword evidence="7" id="KW-0325">Glycoprotein</keyword>
<keyword evidence="8" id="KW-0393">Immunoglobulin domain</keyword>
<dbReference type="InterPro" id="IPR013106">
    <property type="entry name" value="Ig_V-set"/>
</dbReference>
<evidence type="ECO:0000256" key="1">
    <source>
        <dbReference type="ARBA" id="ARBA00004479"/>
    </source>
</evidence>
<feature type="compositionally biased region" description="Basic and acidic residues" evidence="9">
    <location>
        <begin position="737"/>
        <end position="748"/>
    </location>
</feature>
<keyword evidence="5 10" id="KW-0472">Membrane</keyword>
<dbReference type="InterPro" id="IPR007110">
    <property type="entry name" value="Ig-like_dom"/>
</dbReference>
<dbReference type="GO" id="GO:0005886">
    <property type="term" value="C:plasma membrane"/>
    <property type="evidence" value="ECO:0007669"/>
    <property type="project" value="TreeGrafter"/>
</dbReference>
<dbReference type="Pfam" id="PF07686">
    <property type="entry name" value="V-set"/>
    <property type="match status" value="1"/>
</dbReference>
<dbReference type="PROSITE" id="PS50835">
    <property type="entry name" value="IG_LIKE"/>
    <property type="match status" value="4"/>
</dbReference>
<dbReference type="Proteomes" id="UP000034805">
    <property type="component" value="Unassembled WGS sequence"/>
</dbReference>
<reference evidence="12 13" key="1">
    <citation type="submission" date="2015-08" db="EMBL/GenBank/DDBJ databases">
        <title>The genome of the Asian arowana (Scleropages formosus).</title>
        <authorList>
            <person name="Tan M.H."/>
            <person name="Gan H.M."/>
            <person name="Croft L.J."/>
            <person name="Austin C.M."/>
        </authorList>
    </citation>
    <scope>NUCLEOTIDE SEQUENCE [LARGE SCALE GENOMIC DNA]</scope>
    <source>
        <strain evidence="12">Aro1</strain>
    </source>
</reference>
<keyword evidence="4 10" id="KW-1133">Transmembrane helix</keyword>
<evidence type="ECO:0000256" key="4">
    <source>
        <dbReference type="ARBA" id="ARBA00022989"/>
    </source>
</evidence>